<feature type="domain" description="Cytochrome C Planctomycete-type" evidence="5">
    <location>
        <begin position="48"/>
        <end position="94"/>
    </location>
</feature>
<dbReference type="EMBL" id="CP037421">
    <property type="protein sequence ID" value="QDT28831.1"/>
    <property type="molecule type" value="Genomic_DNA"/>
</dbReference>
<dbReference type="Pfam" id="PF07631">
    <property type="entry name" value="PSD4"/>
    <property type="match status" value="1"/>
</dbReference>
<evidence type="ECO:0000313" key="6">
    <source>
        <dbReference type="EMBL" id="QDT28831.1"/>
    </source>
</evidence>
<dbReference type="Proteomes" id="UP000315647">
    <property type="component" value="Chromosome"/>
</dbReference>
<name>A0A517QB30_9PLAN</name>
<dbReference type="AlphaFoldDB" id="A0A517QB30"/>
<gene>
    <name evidence="6" type="ORF">Enr10x_41770</name>
</gene>
<evidence type="ECO:0000259" key="1">
    <source>
        <dbReference type="Pfam" id="PF07624"/>
    </source>
</evidence>
<organism evidence="6 7">
    <name type="scientific">Gimesia panareensis</name>
    <dbReference type="NCBI Taxonomy" id="2527978"/>
    <lineage>
        <taxon>Bacteria</taxon>
        <taxon>Pseudomonadati</taxon>
        <taxon>Planctomycetota</taxon>
        <taxon>Planctomycetia</taxon>
        <taxon>Planctomycetales</taxon>
        <taxon>Planctomycetaceae</taxon>
        <taxon>Gimesia</taxon>
    </lineage>
</organism>
<evidence type="ECO:0000259" key="4">
    <source>
        <dbReference type="Pfam" id="PF07631"/>
    </source>
</evidence>
<feature type="domain" description="DUF1592" evidence="4">
    <location>
        <begin position="509"/>
        <end position="635"/>
    </location>
</feature>
<dbReference type="InterPro" id="IPR011429">
    <property type="entry name" value="Cyt_c_Planctomycete-type"/>
</dbReference>
<feature type="domain" description="DUF1585" evidence="1">
    <location>
        <begin position="786"/>
        <end position="859"/>
    </location>
</feature>
<evidence type="ECO:0000259" key="5">
    <source>
        <dbReference type="Pfam" id="PF07635"/>
    </source>
</evidence>
<feature type="domain" description="DUF1588" evidence="3">
    <location>
        <begin position="655"/>
        <end position="750"/>
    </location>
</feature>
<evidence type="ECO:0000259" key="3">
    <source>
        <dbReference type="Pfam" id="PF07627"/>
    </source>
</evidence>
<keyword evidence="7" id="KW-1185">Reference proteome</keyword>
<dbReference type="RefSeq" id="WP_145451173.1">
    <property type="nucleotide sequence ID" value="NZ_CP037421.1"/>
</dbReference>
<evidence type="ECO:0000313" key="7">
    <source>
        <dbReference type="Proteomes" id="UP000315647"/>
    </source>
</evidence>
<feature type="domain" description="DUF1587" evidence="2">
    <location>
        <begin position="131"/>
        <end position="195"/>
    </location>
</feature>
<sequence length="872" mass="98236" precursor="true">MWNSNIGKTVCLVLLLSGTGPVRLFGNEATESTVPVEQRIRQVVQASCLDCHTGESAEGRLDLSQLDWQLKASDVRQRWIQIHDRVAAGEMPPDPEDLSQADRQSFLKILSNALLLADRTDVNARGRGPLRRLTRQEYEQNLRDLLRLPDLDIRDMLPADRERLHCNKVAEVLDMSRIQLEAYLDAADAALRQAVASGVKPRPREQQRLPATRMFLTAQTFGEREAMFYAKDSKFVPLSMADLNRIRKENSHDPEMELAIFRSASWPYYGYPDQFKAVEPGTYQLRFSARAVRQLRDFSLKPAFTSIPMNFRARKRSGADVSGDVRATEEILDIQPETAIYETTIRLKKNETFEYSLLGLPVPRAINPPNAPLYYDFPPRPAGGHPGVAFQWLEITGPLDSAEWPPPSHRLLFGDLPIQKATRGTLPVELISKQPEQDARRLLRRFILQAEREPTSEEVIQIYERLVLEELQRGEPLAEALLSGFSAFLCSGQFLYLPEPRPEAKDLPFAVASRLSHFLGNTRPDAELLSHVTAGDLLQPRVLRSETNRLLEAESSDAFIKNFTDYWLSLKDIRRDEPDARLYPEYRFDDYLIDSLAQETRTWFRYLVQENLPITALVQSDFIFANDRLARHYDLPPLEGSKLRRVSLPPGSPYGGLMTQGAILKVTANGTTTSPVIRGAWIMERIMGEPPPPPPPAVPAVEPDIRGATTIREQLAKHTSDPVCANCHARFDPVGFALENFDIMGAWRNRYRSLGKGEKVTGIDRAGHDFAYFIAGPVDASGQLRDGRAFQNIQELKALLAAQPRQLARNFLQQLTVYATGTPVRYADRPVIEAILDDCEADQYLLRDLILALVQSPVFLGTEPAAAAKGRE</sequence>
<dbReference type="InterPro" id="IPR011478">
    <property type="entry name" value="DUF1585"/>
</dbReference>
<dbReference type="InterPro" id="IPR013039">
    <property type="entry name" value="DUF1588"/>
</dbReference>
<dbReference type="InterPro" id="IPR013042">
    <property type="entry name" value="DUF1592"/>
</dbReference>
<evidence type="ECO:0008006" key="8">
    <source>
        <dbReference type="Google" id="ProtNLM"/>
    </source>
</evidence>
<proteinExistence type="predicted"/>
<evidence type="ECO:0000259" key="2">
    <source>
        <dbReference type="Pfam" id="PF07626"/>
    </source>
</evidence>
<dbReference type="Pfam" id="PF07635">
    <property type="entry name" value="PSCyt1"/>
    <property type="match status" value="1"/>
</dbReference>
<dbReference type="Pfam" id="PF07626">
    <property type="entry name" value="PSD3"/>
    <property type="match status" value="1"/>
</dbReference>
<reference evidence="6 7" key="1">
    <citation type="submission" date="2019-03" db="EMBL/GenBank/DDBJ databases">
        <title>Deep-cultivation of Planctomycetes and their phenomic and genomic characterization uncovers novel biology.</title>
        <authorList>
            <person name="Wiegand S."/>
            <person name="Jogler M."/>
            <person name="Boedeker C."/>
            <person name="Pinto D."/>
            <person name="Vollmers J."/>
            <person name="Rivas-Marin E."/>
            <person name="Kohn T."/>
            <person name="Peeters S.H."/>
            <person name="Heuer A."/>
            <person name="Rast P."/>
            <person name="Oberbeckmann S."/>
            <person name="Bunk B."/>
            <person name="Jeske O."/>
            <person name="Meyerdierks A."/>
            <person name="Storesund J.E."/>
            <person name="Kallscheuer N."/>
            <person name="Luecker S."/>
            <person name="Lage O.M."/>
            <person name="Pohl T."/>
            <person name="Merkel B.J."/>
            <person name="Hornburger P."/>
            <person name="Mueller R.-W."/>
            <person name="Bruemmer F."/>
            <person name="Labrenz M."/>
            <person name="Spormann A.M."/>
            <person name="Op den Camp H."/>
            <person name="Overmann J."/>
            <person name="Amann R."/>
            <person name="Jetten M.S.M."/>
            <person name="Mascher T."/>
            <person name="Medema M.H."/>
            <person name="Devos D.P."/>
            <person name="Kaster A.-K."/>
            <person name="Ovreas L."/>
            <person name="Rohde M."/>
            <person name="Galperin M.Y."/>
            <person name="Jogler C."/>
        </authorList>
    </citation>
    <scope>NUCLEOTIDE SEQUENCE [LARGE SCALE GENOMIC DNA]</scope>
    <source>
        <strain evidence="6 7">Enr10</strain>
    </source>
</reference>
<accession>A0A517QB30</accession>
<dbReference type="Pfam" id="PF07627">
    <property type="entry name" value="PSCyt3"/>
    <property type="match status" value="1"/>
</dbReference>
<protein>
    <recommendedName>
        <fullName evidence="8">Planctomycete cytochrome C</fullName>
    </recommendedName>
</protein>
<dbReference type="Pfam" id="PF07624">
    <property type="entry name" value="PSD2"/>
    <property type="match status" value="1"/>
</dbReference>
<dbReference type="InterPro" id="IPR013036">
    <property type="entry name" value="DUF1587"/>
</dbReference>